<name>A0AAD4KQA8_9EURO</name>
<dbReference type="InterPro" id="IPR011008">
    <property type="entry name" value="Dimeric_a/b-barrel"/>
</dbReference>
<dbReference type="GeneID" id="70250754"/>
<comment type="caution">
    <text evidence="1">The sequence shown here is derived from an EMBL/GenBank/DDBJ whole genome shotgun (WGS) entry which is preliminary data.</text>
</comment>
<accession>A0AAD4KQA8</accession>
<dbReference type="SUPFAM" id="SSF54909">
    <property type="entry name" value="Dimeric alpha+beta barrel"/>
    <property type="match status" value="1"/>
</dbReference>
<dbReference type="AlphaFoldDB" id="A0AAD4KQA8"/>
<evidence type="ECO:0008006" key="3">
    <source>
        <dbReference type="Google" id="ProtNLM"/>
    </source>
</evidence>
<organism evidence="1 2">
    <name type="scientific">Talaromyces proteolyticus</name>
    <dbReference type="NCBI Taxonomy" id="1131652"/>
    <lineage>
        <taxon>Eukaryota</taxon>
        <taxon>Fungi</taxon>
        <taxon>Dikarya</taxon>
        <taxon>Ascomycota</taxon>
        <taxon>Pezizomycotina</taxon>
        <taxon>Eurotiomycetes</taxon>
        <taxon>Eurotiomycetidae</taxon>
        <taxon>Eurotiales</taxon>
        <taxon>Trichocomaceae</taxon>
        <taxon>Talaromyces</taxon>
        <taxon>Talaromyces sect. Bacilispori</taxon>
    </lineage>
</organism>
<dbReference type="Proteomes" id="UP001201262">
    <property type="component" value="Unassembled WGS sequence"/>
</dbReference>
<gene>
    <name evidence="1" type="ORF">BGW36DRAFT_427865</name>
</gene>
<dbReference type="RefSeq" id="XP_046072628.1">
    <property type="nucleotide sequence ID" value="XM_046220467.1"/>
</dbReference>
<keyword evidence="2" id="KW-1185">Reference proteome</keyword>
<evidence type="ECO:0000313" key="2">
    <source>
        <dbReference type="Proteomes" id="UP001201262"/>
    </source>
</evidence>
<proteinExistence type="predicted"/>
<dbReference type="Gene3D" id="3.30.70.100">
    <property type="match status" value="1"/>
</dbReference>
<evidence type="ECO:0000313" key="1">
    <source>
        <dbReference type="EMBL" id="KAH8697927.1"/>
    </source>
</evidence>
<protein>
    <recommendedName>
        <fullName evidence="3">ABM domain-containing protein</fullName>
    </recommendedName>
</protein>
<sequence length="211" mass="23830">MALCLAPTLKFKGRDQATQFLGLIRDIYQVTYKDEDECRAYCWFRKDDDPCTVQGFEFYENDNALTVIHRSSNPYKKMRKFLAALQSTGSKDAKFPPLILMTPVEGFVNNNNKSLHFESRSCKLTITKIEVCSDHGEAKSILTSLGSLARNLNSKVMGLACFVAVTEEKEGDQPNNHSAVDHSTTAHFLFVQCYSLESASPELFEMNTQYL</sequence>
<reference evidence="1" key="1">
    <citation type="submission" date="2021-12" db="EMBL/GenBank/DDBJ databases">
        <title>Convergent genome expansion in fungi linked to evolution of root-endophyte symbiosis.</title>
        <authorList>
            <consortium name="DOE Joint Genome Institute"/>
            <person name="Ke Y.-H."/>
            <person name="Bonito G."/>
            <person name="Liao H.-L."/>
            <person name="Looney B."/>
            <person name="Rojas-Flechas A."/>
            <person name="Nash J."/>
            <person name="Hameed K."/>
            <person name="Schadt C."/>
            <person name="Martin F."/>
            <person name="Crous P.W."/>
            <person name="Miettinen O."/>
            <person name="Magnuson J.K."/>
            <person name="Labbe J."/>
            <person name="Jacobson D."/>
            <person name="Doktycz M.J."/>
            <person name="Veneault-Fourrey C."/>
            <person name="Kuo A."/>
            <person name="Mondo S."/>
            <person name="Calhoun S."/>
            <person name="Riley R."/>
            <person name="Ohm R."/>
            <person name="LaButti K."/>
            <person name="Andreopoulos B."/>
            <person name="Pangilinan J."/>
            <person name="Nolan M."/>
            <person name="Tritt A."/>
            <person name="Clum A."/>
            <person name="Lipzen A."/>
            <person name="Daum C."/>
            <person name="Barry K."/>
            <person name="Grigoriev I.V."/>
            <person name="Vilgalys R."/>
        </authorList>
    </citation>
    <scope>NUCLEOTIDE SEQUENCE</scope>
    <source>
        <strain evidence="1">PMI_201</strain>
    </source>
</reference>
<dbReference type="EMBL" id="JAJTJA010000006">
    <property type="protein sequence ID" value="KAH8697927.1"/>
    <property type="molecule type" value="Genomic_DNA"/>
</dbReference>